<feature type="domain" description="Enoyl reductase (ER)" evidence="2">
    <location>
        <begin position="21"/>
        <end position="336"/>
    </location>
</feature>
<evidence type="ECO:0000313" key="3">
    <source>
        <dbReference type="EMBL" id="KKN49679.1"/>
    </source>
</evidence>
<evidence type="ECO:0000259" key="2">
    <source>
        <dbReference type="SMART" id="SM00829"/>
    </source>
</evidence>
<sequence>MKEVEYSKKGLMIAVVSTKYGPPEVLQLKEVEKPTPMDNEILVKIHAASVTMGDCEMRSLKFPGLLKFLIRLGMGFRGPRKKFAIPGQELAGEIEAVGNEVKLFEKGDSVFATTGFHLGAYAEYVCLPEDREVIIKPTNMTYEEAAVVPVGGLEALYFIGKANIQKGQTVLISGASGSIGTFAIQLAKYYGAEVTGVGNPTSLEVMKSIGADKVIDYTKENFTESGETYDVIFDVIGKSSFSSCLSLLNEGGVFLLANPKISLINREKRSSKKSDKKLISGNSSRTKERIEQLNSLKELIEAGEIKSVIDRRYTLEQIVEAHNYVEKGQKTGNVVISMEEYL</sequence>
<dbReference type="PANTHER" id="PTHR44154">
    <property type="entry name" value="QUINONE OXIDOREDUCTASE"/>
    <property type="match status" value="1"/>
</dbReference>
<dbReference type="SMART" id="SM00829">
    <property type="entry name" value="PKS_ER"/>
    <property type="match status" value="1"/>
</dbReference>
<dbReference type="Gene3D" id="3.90.180.10">
    <property type="entry name" value="Medium-chain alcohol dehydrogenases, catalytic domain"/>
    <property type="match status" value="1"/>
</dbReference>
<keyword evidence="1" id="KW-0521">NADP</keyword>
<reference evidence="3" key="1">
    <citation type="journal article" date="2015" name="Nature">
        <title>Complex archaea that bridge the gap between prokaryotes and eukaryotes.</title>
        <authorList>
            <person name="Spang A."/>
            <person name="Saw J.H."/>
            <person name="Jorgensen S.L."/>
            <person name="Zaremba-Niedzwiedzka K."/>
            <person name="Martijn J."/>
            <person name="Lind A.E."/>
            <person name="van Eijk R."/>
            <person name="Schleper C."/>
            <person name="Guy L."/>
            <person name="Ettema T.J."/>
        </authorList>
    </citation>
    <scope>NUCLEOTIDE SEQUENCE</scope>
</reference>
<dbReference type="SUPFAM" id="SSF51735">
    <property type="entry name" value="NAD(P)-binding Rossmann-fold domains"/>
    <property type="match status" value="1"/>
</dbReference>
<dbReference type="PANTHER" id="PTHR44154:SF1">
    <property type="entry name" value="QUINONE OXIDOREDUCTASE"/>
    <property type="match status" value="1"/>
</dbReference>
<dbReference type="Pfam" id="PF13602">
    <property type="entry name" value="ADH_zinc_N_2"/>
    <property type="match status" value="1"/>
</dbReference>
<dbReference type="CDD" id="cd08267">
    <property type="entry name" value="MDR1"/>
    <property type="match status" value="1"/>
</dbReference>
<evidence type="ECO:0000256" key="1">
    <source>
        <dbReference type="ARBA" id="ARBA00022857"/>
    </source>
</evidence>
<dbReference type="GO" id="GO:0016491">
    <property type="term" value="F:oxidoreductase activity"/>
    <property type="evidence" value="ECO:0007669"/>
    <property type="project" value="InterPro"/>
</dbReference>
<dbReference type="InterPro" id="IPR036291">
    <property type="entry name" value="NAD(P)-bd_dom_sf"/>
</dbReference>
<gene>
    <name evidence="3" type="ORF">LCGC14_0640480</name>
</gene>
<proteinExistence type="predicted"/>
<organism evidence="3">
    <name type="scientific">marine sediment metagenome</name>
    <dbReference type="NCBI Taxonomy" id="412755"/>
    <lineage>
        <taxon>unclassified sequences</taxon>
        <taxon>metagenomes</taxon>
        <taxon>ecological metagenomes</taxon>
    </lineage>
</organism>
<comment type="caution">
    <text evidence="3">The sequence shown here is derived from an EMBL/GenBank/DDBJ whole genome shotgun (WGS) entry which is preliminary data.</text>
</comment>
<dbReference type="Pfam" id="PF08240">
    <property type="entry name" value="ADH_N"/>
    <property type="match status" value="1"/>
</dbReference>
<dbReference type="InterPro" id="IPR011032">
    <property type="entry name" value="GroES-like_sf"/>
</dbReference>
<protein>
    <recommendedName>
        <fullName evidence="2">Enoyl reductase (ER) domain-containing protein</fullName>
    </recommendedName>
</protein>
<dbReference type="InterPro" id="IPR013154">
    <property type="entry name" value="ADH-like_N"/>
</dbReference>
<dbReference type="InterPro" id="IPR051603">
    <property type="entry name" value="Zinc-ADH_QOR/CCCR"/>
</dbReference>
<dbReference type="InterPro" id="IPR020843">
    <property type="entry name" value="ER"/>
</dbReference>
<name>A0A0F9R4J9_9ZZZZ</name>
<dbReference type="SUPFAM" id="SSF50129">
    <property type="entry name" value="GroES-like"/>
    <property type="match status" value="1"/>
</dbReference>
<accession>A0A0F9R4J9</accession>
<dbReference type="EMBL" id="LAZR01001156">
    <property type="protein sequence ID" value="KKN49679.1"/>
    <property type="molecule type" value="Genomic_DNA"/>
</dbReference>
<dbReference type="Gene3D" id="3.40.50.720">
    <property type="entry name" value="NAD(P)-binding Rossmann-like Domain"/>
    <property type="match status" value="1"/>
</dbReference>
<dbReference type="AlphaFoldDB" id="A0A0F9R4J9"/>